<feature type="domain" description="RNA polymerase sigma factor 70 region 4 type 2" evidence="7">
    <location>
        <begin position="120"/>
        <end position="170"/>
    </location>
</feature>
<dbReference type="GO" id="GO:0006352">
    <property type="term" value="P:DNA-templated transcription initiation"/>
    <property type="evidence" value="ECO:0007669"/>
    <property type="project" value="InterPro"/>
</dbReference>
<dbReference type="PANTHER" id="PTHR43133">
    <property type="entry name" value="RNA POLYMERASE ECF-TYPE SIGMA FACTO"/>
    <property type="match status" value="1"/>
</dbReference>
<evidence type="ECO:0000313" key="8">
    <source>
        <dbReference type="EMBL" id="MBF4766484.1"/>
    </source>
</evidence>
<evidence type="ECO:0000256" key="1">
    <source>
        <dbReference type="ARBA" id="ARBA00010641"/>
    </source>
</evidence>
<dbReference type="NCBIfam" id="TIGR02937">
    <property type="entry name" value="sigma70-ECF"/>
    <property type="match status" value="1"/>
</dbReference>
<accession>A0A930YKX8</accession>
<keyword evidence="2" id="KW-0805">Transcription regulation</keyword>
<organism evidence="8 9">
    <name type="scientific">Nocardioides agariphilus</name>
    <dbReference type="NCBI Taxonomy" id="433664"/>
    <lineage>
        <taxon>Bacteria</taxon>
        <taxon>Bacillati</taxon>
        <taxon>Actinomycetota</taxon>
        <taxon>Actinomycetes</taxon>
        <taxon>Propionibacteriales</taxon>
        <taxon>Nocardioidaceae</taxon>
        <taxon>Nocardioides</taxon>
    </lineage>
</organism>
<dbReference type="Pfam" id="PF04542">
    <property type="entry name" value="Sigma70_r2"/>
    <property type="match status" value="1"/>
</dbReference>
<comment type="caution">
    <text evidence="8">The sequence shown here is derived from an EMBL/GenBank/DDBJ whole genome shotgun (WGS) entry which is preliminary data.</text>
</comment>
<sequence length="184" mass="20423">MELLGVLATDDVENGVRVTDPDYADFYAVTWPRMYRTAYAIARDAGAAEDALQSAYAKAYASWRRVSGADEPEAYLRRMVVNEVLGARRWAARRPEHLTDAVDTWDSPTSPPDQQVADRDALWSALGRLAPRQRAVLVLRYYEGLSEIEIAEVLGCSRGTVKSQAADALNNLRRMTGLTEGNQS</sequence>
<dbReference type="AlphaFoldDB" id="A0A930YKX8"/>
<dbReference type="Proteomes" id="UP000660668">
    <property type="component" value="Unassembled WGS sequence"/>
</dbReference>
<keyword evidence="4" id="KW-0238">DNA-binding</keyword>
<evidence type="ECO:0000313" key="9">
    <source>
        <dbReference type="Proteomes" id="UP000660668"/>
    </source>
</evidence>
<name>A0A930YKX8_9ACTN</name>
<evidence type="ECO:0000259" key="7">
    <source>
        <dbReference type="Pfam" id="PF08281"/>
    </source>
</evidence>
<dbReference type="InterPro" id="IPR014325">
    <property type="entry name" value="RNA_pol_sigma-E_actinobac"/>
</dbReference>
<dbReference type="InterPro" id="IPR039425">
    <property type="entry name" value="RNA_pol_sigma-70-like"/>
</dbReference>
<dbReference type="CDD" id="cd06171">
    <property type="entry name" value="Sigma70_r4"/>
    <property type="match status" value="1"/>
</dbReference>
<dbReference type="SUPFAM" id="SSF88659">
    <property type="entry name" value="Sigma3 and sigma4 domains of RNA polymerase sigma factors"/>
    <property type="match status" value="1"/>
</dbReference>
<dbReference type="GO" id="GO:0016987">
    <property type="term" value="F:sigma factor activity"/>
    <property type="evidence" value="ECO:0007669"/>
    <property type="project" value="UniProtKB-KW"/>
</dbReference>
<dbReference type="InterPro" id="IPR014284">
    <property type="entry name" value="RNA_pol_sigma-70_dom"/>
</dbReference>
<evidence type="ECO:0000259" key="6">
    <source>
        <dbReference type="Pfam" id="PF04542"/>
    </source>
</evidence>
<protein>
    <submittedName>
        <fullName evidence="8">SigE family RNA polymerase sigma factor</fullName>
    </submittedName>
</protein>
<dbReference type="InterPro" id="IPR013324">
    <property type="entry name" value="RNA_pol_sigma_r3/r4-like"/>
</dbReference>
<dbReference type="InterPro" id="IPR013249">
    <property type="entry name" value="RNA_pol_sigma70_r4_t2"/>
</dbReference>
<dbReference type="GO" id="GO:0003677">
    <property type="term" value="F:DNA binding"/>
    <property type="evidence" value="ECO:0007669"/>
    <property type="project" value="UniProtKB-KW"/>
</dbReference>
<proteinExistence type="inferred from homology"/>
<keyword evidence="9" id="KW-1185">Reference proteome</keyword>
<dbReference type="InterPro" id="IPR013325">
    <property type="entry name" value="RNA_pol_sigma_r2"/>
</dbReference>
<keyword evidence="5" id="KW-0804">Transcription</keyword>
<keyword evidence="3" id="KW-0731">Sigma factor</keyword>
<evidence type="ECO:0000256" key="3">
    <source>
        <dbReference type="ARBA" id="ARBA00023082"/>
    </source>
</evidence>
<dbReference type="EMBL" id="JADKPO010000001">
    <property type="protein sequence ID" value="MBF4766484.1"/>
    <property type="molecule type" value="Genomic_DNA"/>
</dbReference>
<dbReference type="RefSeq" id="WP_194694605.1">
    <property type="nucleotide sequence ID" value="NZ_JADKPO010000001.1"/>
</dbReference>
<dbReference type="InterPro" id="IPR036388">
    <property type="entry name" value="WH-like_DNA-bd_sf"/>
</dbReference>
<reference evidence="8" key="1">
    <citation type="submission" date="2020-11" db="EMBL/GenBank/DDBJ databases">
        <title>Nocardioides cynanchi sp. nov., isolated from soil of rhizosphere of Cynanchum wilfordii.</title>
        <authorList>
            <person name="Lee J.-S."/>
            <person name="Suh M.K."/>
            <person name="Kim J.-S."/>
        </authorList>
    </citation>
    <scope>NUCLEOTIDE SEQUENCE</scope>
    <source>
        <strain evidence="8">KCTC 19276</strain>
    </source>
</reference>
<evidence type="ECO:0000256" key="2">
    <source>
        <dbReference type="ARBA" id="ARBA00023015"/>
    </source>
</evidence>
<gene>
    <name evidence="8" type="ORF">ISU10_01730</name>
</gene>
<evidence type="ECO:0000256" key="4">
    <source>
        <dbReference type="ARBA" id="ARBA00023125"/>
    </source>
</evidence>
<dbReference type="SUPFAM" id="SSF88946">
    <property type="entry name" value="Sigma2 domain of RNA polymerase sigma factors"/>
    <property type="match status" value="1"/>
</dbReference>
<evidence type="ECO:0000256" key="5">
    <source>
        <dbReference type="ARBA" id="ARBA00023163"/>
    </source>
</evidence>
<dbReference type="Gene3D" id="1.10.1740.10">
    <property type="match status" value="1"/>
</dbReference>
<dbReference type="Pfam" id="PF08281">
    <property type="entry name" value="Sigma70_r4_2"/>
    <property type="match status" value="1"/>
</dbReference>
<dbReference type="PANTHER" id="PTHR43133:SF50">
    <property type="entry name" value="ECF RNA POLYMERASE SIGMA FACTOR SIGM"/>
    <property type="match status" value="1"/>
</dbReference>
<dbReference type="InterPro" id="IPR007627">
    <property type="entry name" value="RNA_pol_sigma70_r2"/>
</dbReference>
<feature type="domain" description="RNA polymerase sigma-70 region 2" evidence="6">
    <location>
        <begin position="32"/>
        <end position="92"/>
    </location>
</feature>
<comment type="similarity">
    <text evidence="1">Belongs to the sigma-70 factor family. ECF subfamily.</text>
</comment>
<dbReference type="NCBIfam" id="TIGR02983">
    <property type="entry name" value="SigE-fam_strep"/>
    <property type="match status" value="1"/>
</dbReference>
<dbReference type="Gene3D" id="1.10.10.10">
    <property type="entry name" value="Winged helix-like DNA-binding domain superfamily/Winged helix DNA-binding domain"/>
    <property type="match status" value="1"/>
</dbReference>